<dbReference type="STRING" id="44577.ATY38_11535"/>
<dbReference type="Gene3D" id="3.40.50.720">
    <property type="entry name" value="NAD(P)-binding Rossmann-like Domain"/>
    <property type="match status" value="1"/>
</dbReference>
<dbReference type="KEGG" id="nur:ATY38_11535"/>
<protein>
    <submittedName>
        <fullName evidence="3">Short-chain dehydrogenase</fullName>
    </submittedName>
</protein>
<dbReference type="PANTHER" id="PTHR45458:SF1">
    <property type="entry name" value="SHORT CHAIN DEHYDROGENASE"/>
    <property type="match status" value="1"/>
</dbReference>
<dbReference type="GO" id="GO:0016616">
    <property type="term" value="F:oxidoreductase activity, acting on the CH-OH group of donors, NAD or NADP as acceptor"/>
    <property type="evidence" value="ECO:0007669"/>
    <property type="project" value="TreeGrafter"/>
</dbReference>
<dbReference type="Proteomes" id="UP000181998">
    <property type="component" value="Unassembled WGS sequence"/>
</dbReference>
<dbReference type="Proteomes" id="UP000182882">
    <property type="component" value="Unassembled WGS sequence"/>
</dbReference>
<proteinExistence type="inferred from homology"/>
<evidence type="ECO:0000256" key="1">
    <source>
        <dbReference type="RuleBase" id="RU000363"/>
    </source>
</evidence>
<dbReference type="RefSeq" id="WP_062559435.1">
    <property type="nucleotide sequence ID" value="NZ_CP013341.1"/>
</dbReference>
<comment type="similarity">
    <text evidence="1">Belongs to the short-chain dehydrogenases/reductases (SDR) family.</text>
</comment>
<name>A0A0S3AKV5_9PROT</name>
<dbReference type="InterPro" id="IPR036291">
    <property type="entry name" value="NAD(P)-bd_dom_sf"/>
</dbReference>
<dbReference type="AlphaFoldDB" id="A0A0S3AKV5"/>
<dbReference type="PRINTS" id="PR00081">
    <property type="entry name" value="GDHRDH"/>
</dbReference>
<accession>A0A0S3AKV5</accession>
<dbReference type="OrthoDB" id="5786478at2"/>
<dbReference type="EMBL" id="FNLN01000017">
    <property type="protein sequence ID" value="SDU01965.1"/>
    <property type="molecule type" value="Genomic_DNA"/>
</dbReference>
<reference evidence="5" key="1">
    <citation type="submission" date="2016-10" db="EMBL/GenBank/DDBJ databases">
        <authorList>
            <person name="Varghese N."/>
            <person name="Submissions S."/>
        </authorList>
    </citation>
    <scope>NUCLEOTIDE SEQUENCE [LARGE SCALE GENOMIC DNA]</scope>
    <source>
        <strain evidence="5">Nm10</strain>
    </source>
</reference>
<dbReference type="SUPFAM" id="SSF51735">
    <property type="entry name" value="NAD(P)-binding Rossmann-fold domains"/>
    <property type="match status" value="1"/>
</dbReference>
<organism evidence="3 4">
    <name type="scientific">Nitrosomonas ureae</name>
    <dbReference type="NCBI Taxonomy" id="44577"/>
    <lineage>
        <taxon>Bacteria</taxon>
        <taxon>Pseudomonadati</taxon>
        <taxon>Pseudomonadota</taxon>
        <taxon>Betaproteobacteria</taxon>
        <taxon>Nitrosomonadales</taxon>
        <taxon>Nitrosomonadaceae</taxon>
        <taxon>Nitrosomonas</taxon>
    </lineage>
</organism>
<evidence type="ECO:0000313" key="4">
    <source>
        <dbReference type="Proteomes" id="UP000181998"/>
    </source>
</evidence>
<evidence type="ECO:0000313" key="5">
    <source>
        <dbReference type="Proteomes" id="UP000182882"/>
    </source>
</evidence>
<dbReference type="Pfam" id="PF00106">
    <property type="entry name" value="adh_short"/>
    <property type="match status" value="1"/>
</dbReference>
<dbReference type="EMBL" id="FOFX01000002">
    <property type="protein sequence ID" value="SEP70325.1"/>
    <property type="molecule type" value="Genomic_DNA"/>
</dbReference>
<evidence type="ECO:0000313" key="2">
    <source>
        <dbReference type="EMBL" id="SDU01965.1"/>
    </source>
</evidence>
<keyword evidence="5" id="KW-1185">Reference proteome</keyword>
<dbReference type="PANTHER" id="PTHR45458">
    <property type="entry name" value="SHORT-CHAIN DEHYDROGENASE/REDUCTASE SDR"/>
    <property type="match status" value="1"/>
</dbReference>
<sequence>MKKTVLITGCNRGIGLEFVRQYAMNDWCVIACCRNPMSADALNRLAAQHPDQINIYPLDVANHSHIEQLAQTLSGNAIDLLINNAGIYPPESGDAFGMTDYEAWTHTFAVNTMAPLKMAEAFLQPIADSNLKTIITITSKMGSIADNRGGGSYIYRSSKAAVNIVMKSLSIDLNPKQITVVLLHPGWVRTDMGGPNGLISTEQSVTGMRHVIDNLKFEDSGKFYAFDGQIVPW</sequence>
<dbReference type="InterPro" id="IPR052184">
    <property type="entry name" value="SDR_enzymes"/>
</dbReference>
<reference evidence="3 4" key="2">
    <citation type="submission" date="2016-10" db="EMBL/GenBank/DDBJ databases">
        <authorList>
            <person name="de Groot N.N."/>
        </authorList>
    </citation>
    <scope>NUCLEOTIDE SEQUENCE [LARGE SCALE GENOMIC DNA]</scope>
    <source>
        <strain evidence="2">Nm10</strain>
        <strain evidence="3 4">Nm9</strain>
    </source>
</reference>
<dbReference type="CDD" id="cd05325">
    <property type="entry name" value="carb_red_sniffer_like_SDR_c"/>
    <property type="match status" value="1"/>
</dbReference>
<gene>
    <name evidence="2" type="ORF">SAMN05216406_11755</name>
    <name evidence="3" type="ORF">SAMN05421510_100253</name>
</gene>
<dbReference type="InterPro" id="IPR002347">
    <property type="entry name" value="SDR_fam"/>
</dbReference>
<dbReference type="PRINTS" id="PR00080">
    <property type="entry name" value="SDRFAMILY"/>
</dbReference>
<evidence type="ECO:0000313" key="3">
    <source>
        <dbReference type="EMBL" id="SEP70325.1"/>
    </source>
</evidence>